<evidence type="ECO:0000256" key="7">
    <source>
        <dbReference type="RuleBase" id="RU004466"/>
    </source>
</evidence>
<evidence type="ECO:0000256" key="8">
    <source>
        <dbReference type="SAM" id="SignalP"/>
    </source>
</evidence>
<feature type="chain" id="PRO_5019408376" description="Geranylgeranyl pyrophosphate synthase" evidence="8">
    <location>
        <begin position="26"/>
        <end position="352"/>
    </location>
</feature>
<keyword evidence="6" id="KW-0414">Isoprene biosynthesis</keyword>
<dbReference type="Proteomes" id="UP000291116">
    <property type="component" value="Unassembled WGS sequence"/>
</dbReference>
<evidence type="ECO:0000313" key="10">
    <source>
        <dbReference type="Proteomes" id="UP000291116"/>
    </source>
</evidence>
<evidence type="ECO:0000256" key="4">
    <source>
        <dbReference type="ARBA" id="ARBA00022723"/>
    </source>
</evidence>
<dbReference type="Gene3D" id="1.10.600.10">
    <property type="entry name" value="Farnesyl Diphosphate Synthase"/>
    <property type="match status" value="1"/>
</dbReference>
<proteinExistence type="inferred from homology"/>
<evidence type="ECO:0008006" key="11">
    <source>
        <dbReference type="Google" id="ProtNLM"/>
    </source>
</evidence>
<comment type="cofactor">
    <cofactor evidence="1">
        <name>Mg(2+)</name>
        <dbReference type="ChEBI" id="CHEBI:18420"/>
    </cofactor>
</comment>
<evidence type="ECO:0000313" key="9">
    <source>
        <dbReference type="EMBL" id="VEU39760.1"/>
    </source>
</evidence>
<evidence type="ECO:0000256" key="2">
    <source>
        <dbReference type="ARBA" id="ARBA00006706"/>
    </source>
</evidence>
<dbReference type="SFLD" id="SFLDS00005">
    <property type="entry name" value="Isoprenoid_Synthase_Type_I"/>
    <property type="match status" value="1"/>
</dbReference>
<evidence type="ECO:0000256" key="3">
    <source>
        <dbReference type="ARBA" id="ARBA00022679"/>
    </source>
</evidence>
<keyword evidence="8" id="KW-0732">Signal</keyword>
<dbReference type="SFLD" id="SFLDG01017">
    <property type="entry name" value="Polyprenyl_Transferase_Like"/>
    <property type="match status" value="1"/>
</dbReference>
<evidence type="ECO:0000256" key="6">
    <source>
        <dbReference type="ARBA" id="ARBA00023229"/>
    </source>
</evidence>
<dbReference type="OrthoDB" id="6921389at2759"/>
<dbReference type="Pfam" id="PF00348">
    <property type="entry name" value="polyprenyl_synt"/>
    <property type="match status" value="1"/>
</dbReference>
<dbReference type="InterPro" id="IPR000092">
    <property type="entry name" value="Polyprenyl_synt"/>
</dbReference>
<evidence type="ECO:0000256" key="1">
    <source>
        <dbReference type="ARBA" id="ARBA00001946"/>
    </source>
</evidence>
<feature type="signal peptide" evidence="8">
    <location>
        <begin position="1"/>
        <end position="25"/>
    </location>
</feature>
<dbReference type="PANTHER" id="PTHR43281:SF1">
    <property type="entry name" value="FARNESYL DIPHOSPHATE SYNTHASE"/>
    <property type="match status" value="1"/>
</dbReference>
<dbReference type="PANTHER" id="PTHR43281">
    <property type="entry name" value="FARNESYL DIPHOSPHATE SYNTHASE"/>
    <property type="match status" value="1"/>
</dbReference>
<keyword evidence="3 7" id="KW-0808">Transferase</keyword>
<gene>
    <name evidence="9" type="ORF">PSNMU_V1.4_AUG-EV-PASAV3_0066360</name>
</gene>
<dbReference type="InterPro" id="IPR053378">
    <property type="entry name" value="Prenyl_diphosphate_synthase"/>
</dbReference>
<name>A0A448ZCN3_9STRA</name>
<dbReference type="GO" id="GO:0046872">
    <property type="term" value="F:metal ion binding"/>
    <property type="evidence" value="ECO:0007669"/>
    <property type="project" value="UniProtKB-KW"/>
</dbReference>
<dbReference type="EMBL" id="CAACVS010000236">
    <property type="protein sequence ID" value="VEU39760.1"/>
    <property type="molecule type" value="Genomic_DNA"/>
</dbReference>
<dbReference type="PROSITE" id="PS00444">
    <property type="entry name" value="POLYPRENYL_SYNTHASE_2"/>
    <property type="match status" value="1"/>
</dbReference>
<dbReference type="PROSITE" id="PS00723">
    <property type="entry name" value="POLYPRENYL_SYNTHASE_1"/>
    <property type="match status" value="1"/>
</dbReference>
<dbReference type="GO" id="GO:0008299">
    <property type="term" value="P:isoprenoid biosynthetic process"/>
    <property type="evidence" value="ECO:0007669"/>
    <property type="project" value="UniProtKB-KW"/>
</dbReference>
<dbReference type="InterPro" id="IPR008949">
    <property type="entry name" value="Isoprenoid_synthase_dom_sf"/>
</dbReference>
<organism evidence="9 10">
    <name type="scientific">Pseudo-nitzschia multistriata</name>
    <dbReference type="NCBI Taxonomy" id="183589"/>
    <lineage>
        <taxon>Eukaryota</taxon>
        <taxon>Sar</taxon>
        <taxon>Stramenopiles</taxon>
        <taxon>Ochrophyta</taxon>
        <taxon>Bacillariophyta</taxon>
        <taxon>Bacillariophyceae</taxon>
        <taxon>Bacillariophycidae</taxon>
        <taxon>Bacillariales</taxon>
        <taxon>Bacillariaceae</taxon>
        <taxon>Pseudo-nitzschia</taxon>
    </lineage>
</organism>
<dbReference type="NCBIfam" id="NF045485">
    <property type="entry name" value="FPPsyn"/>
    <property type="match status" value="1"/>
</dbReference>
<comment type="similarity">
    <text evidence="2 7">Belongs to the FPP/GGPP synthase family.</text>
</comment>
<keyword evidence="4" id="KW-0479">Metal-binding</keyword>
<dbReference type="FunFam" id="1.10.600.10:FF:000001">
    <property type="entry name" value="Geranylgeranyl diphosphate synthase"/>
    <property type="match status" value="1"/>
</dbReference>
<dbReference type="AlphaFoldDB" id="A0A448ZCN3"/>
<keyword evidence="10" id="KW-1185">Reference proteome</keyword>
<dbReference type="GO" id="GO:0004659">
    <property type="term" value="F:prenyltransferase activity"/>
    <property type="evidence" value="ECO:0007669"/>
    <property type="project" value="InterPro"/>
</dbReference>
<accession>A0A448ZCN3</accession>
<sequence length="352" mass="37761">MKFTSSTLAAVVALAFAATSTTTEAFAPTASSARTTRQWATIAEEAATDFDLGEYVMSKQPVLNAMLQETVKPNQPNTELVSECMEYSLMAGGKRIRPVLCLAAAEMFTSKEEAEAVALPTAVAVEMIHTMSLMHDDLPSMDNDDLRRGKPTSHVVYGEDFAILAGDAMLSTSFQWIAEKTPQDKVDASKILDVITRVGKCVGADGLVGGQVLDLLCEGRRGKRDVSVDDLAWIHTHKTAALLKVSVACGALLAGATEKEVEACEIFAEKIGLAFQVADDILDVTGSTEDLGKTAAKDLVADKTTYVKLLGLDGARAEAQRLTDEAKKELDIFGDRAIPLLALADYIINRKN</sequence>
<dbReference type="GO" id="GO:0005737">
    <property type="term" value="C:cytoplasm"/>
    <property type="evidence" value="ECO:0007669"/>
    <property type="project" value="UniProtKB-ARBA"/>
</dbReference>
<dbReference type="InterPro" id="IPR033749">
    <property type="entry name" value="Polyprenyl_synt_CS"/>
</dbReference>
<dbReference type="SUPFAM" id="SSF48576">
    <property type="entry name" value="Terpenoid synthases"/>
    <property type="match status" value="1"/>
</dbReference>
<protein>
    <recommendedName>
        <fullName evidence="11">Geranylgeranyl pyrophosphate synthase</fullName>
    </recommendedName>
</protein>
<keyword evidence="5" id="KW-0460">Magnesium</keyword>
<reference evidence="9 10" key="1">
    <citation type="submission" date="2019-01" db="EMBL/GenBank/DDBJ databases">
        <authorList>
            <person name="Ferrante I. M."/>
        </authorList>
    </citation>
    <scope>NUCLEOTIDE SEQUENCE [LARGE SCALE GENOMIC DNA]</scope>
    <source>
        <strain evidence="9 10">B856</strain>
    </source>
</reference>
<evidence type="ECO:0000256" key="5">
    <source>
        <dbReference type="ARBA" id="ARBA00022842"/>
    </source>
</evidence>
<dbReference type="CDD" id="cd00685">
    <property type="entry name" value="Trans_IPPS_HT"/>
    <property type="match status" value="1"/>
</dbReference>